<keyword evidence="1" id="KW-0812">Transmembrane</keyword>
<dbReference type="EMBL" id="PYZR01000205">
    <property type="protein sequence ID" value="PTF62149.1"/>
    <property type="molecule type" value="Genomic_DNA"/>
</dbReference>
<feature type="transmembrane region" description="Helical" evidence="1">
    <location>
        <begin position="32"/>
        <end position="53"/>
    </location>
</feature>
<organism evidence="3 4">
    <name type="scientific">Staphylococcus cohnii</name>
    <dbReference type="NCBI Taxonomy" id="29382"/>
    <lineage>
        <taxon>Bacteria</taxon>
        <taxon>Bacillati</taxon>
        <taxon>Bacillota</taxon>
        <taxon>Bacilli</taxon>
        <taxon>Bacillales</taxon>
        <taxon>Staphylococcaceae</taxon>
        <taxon>Staphylococcus</taxon>
        <taxon>Staphylococcus cohnii species complex</taxon>
    </lineage>
</organism>
<evidence type="ECO:0000256" key="1">
    <source>
        <dbReference type="SAM" id="Phobius"/>
    </source>
</evidence>
<dbReference type="Proteomes" id="UP000241208">
    <property type="component" value="Unassembled WGS sequence"/>
</dbReference>
<proteinExistence type="predicted"/>
<evidence type="ECO:0000259" key="2">
    <source>
        <dbReference type="Pfam" id="PF14145"/>
    </source>
</evidence>
<dbReference type="InterPro" id="IPR025424">
    <property type="entry name" value="YrhK_domain"/>
</dbReference>
<dbReference type="Pfam" id="PF14145">
    <property type="entry name" value="YrhK"/>
    <property type="match status" value="1"/>
</dbReference>
<evidence type="ECO:0000313" key="4">
    <source>
        <dbReference type="Proteomes" id="UP000241208"/>
    </source>
</evidence>
<feature type="domain" description="YrhK" evidence="2">
    <location>
        <begin position="29"/>
        <end position="79"/>
    </location>
</feature>
<sequence>MKRISKIGSNNQHEVDLQMRHVTIKISAIYKLFYQLNDLLLGIIFLIGSFFFFNESTTFYGTILFVIGSIQMLIRSFIKI</sequence>
<evidence type="ECO:0000313" key="3">
    <source>
        <dbReference type="EMBL" id="PTF62149.1"/>
    </source>
</evidence>
<feature type="non-terminal residue" evidence="3">
    <location>
        <position position="80"/>
    </location>
</feature>
<accession>A0A2T4LPL1</accession>
<protein>
    <recommendedName>
        <fullName evidence="2">YrhK domain-containing protein</fullName>
    </recommendedName>
</protein>
<dbReference type="AlphaFoldDB" id="A0A2T4LPL1"/>
<reference evidence="3 4" key="1">
    <citation type="journal article" date="2016" name="Front. Microbiol.">
        <title>Comprehensive Phylogenetic Analysis of Bovine Non-aureus Staphylococci Species Based on Whole-Genome Sequencing.</title>
        <authorList>
            <person name="Naushad S."/>
            <person name="Barkema H.W."/>
            <person name="Luby C."/>
            <person name="Condas L.A."/>
            <person name="Nobrega D.B."/>
            <person name="Carson D.A."/>
            <person name="De Buck J."/>
        </authorList>
    </citation>
    <scope>NUCLEOTIDE SEQUENCE [LARGE SCALE GENOMIC DNA]</scope>
    <source>
        <strain evidence="3 4">SNUC 3829</strain>
    </source>
</reference>
<gene>
    <name evidence="3" type="ORF">BUY34_12080</name>
</gene>
<name>A0A2T4LPL1_9STAP</name>
<keyword evidence="1" id="KW-0472">Membrane</keyword>
<comment type="caution">
    <text evidence="3">The sequence shown here is derived from an EMBL/GenBank/DDBJ whole genome shotgun (WGS) entry which is preliminary data.</text>
</comment>
<keyword evidence="1" id="KW-1133">Transmembrane helix</keyword>
<feature type="transmembrane region" description="Helical" evidence="1">
    <location>
        <begin position="59"/>
        <end position="78"/>
    </location>
</feature>